<keyword evidence="2" id="KW-1185">Reference proteome</keyword>
<organism evidence="1 2">
    <name type="scientific">Mucilaginibacter gossypii</name>
    <dbReference type="NCBI Taxonomy" id="551996"/>
    <lineage>
        <taxon>Bacteria</taxon>
        <taxon>Pseudomonadati</taxon>
        <taxon>Bacteroidota</taxon>
        <taxon>Sphingobacteriia</taxon>
        <taxon>Sphingobacteriales</taxon>
        <taxon>Sphingobacteriaceae</taxon>
        <taxon>Mucilaginibacter</taxon>
    </lineage>
</organism>
<accession>A0A1G8G3Y8</accession>
<protein>
    <recommendedName>
        <fullName evidence="3">NACHT domain-containing protein</fullName>
    </recommendedName>
</protein>
<evidence type="ECO:0008006" key="3">
    <source>
        <dbReference type="Google" id="ProtNLM"/>
    </source>
</evidence>
<evidence type="ECO:0000313" key="2">
    <source>
        <dbReference type="Proteomes" id="UP000199705"/>
    </source>
</evidence>
<reference evidence="2" key="1">
    <citation type="submission" date="2016-10" db="EMBL/GenBank/DDBJ databases">
        <authorList>
            <person name="Varghese N."/>
            <person name="Submissions S."/>
        </authorList>
    </citation>
    <scope>NUCLEOTIDE SEQUENCE [LARGE SCALE GENOMIC DNA]</scope>
    <source>
        <strain evidence="2">Gh-67</strain>
    </source>
</reference>
<dbReference type="Proteomes" id="UP000199705">
    <property type="component" value="Unassembled WGS sequence"/>
</dbReference>
<proteinExistence type="predicted"/>
<dbReference type="Gene3D" id="3.40.50.300">
    <property type="entry name" value="P-loop containing nucleotide triphosphate hydrolases"/>
    <property type="match status" value="1"/>
</dbReference>
<dbReference type="InterPro" id="IPR027417">
    <property type="entry name" value="P-loop_NTPase"/>
</dbReference>
<dbReference type="SUPFAM" id="SSF52540">
    <property type="entry name" value="P-loop containing nucleoside triphosphate hydrolases"/>
    <property type="match status" value="1"/>
</dbReference>
<evidence type="ECO:0000313" key="1">
    <source>
        <dbReference type="EMBL" id="SDH88956.1"/>
    </source>
</evidence>
<sequence>MVDTLEIKVFVSCPSDVTPEKDTIKAICENLNNFNMNNKRKVRFRVLDFRDIVADMDGRPQEQINMIFSDYDIYIGLLWMRFGTPSGADDPLTGKAYLSGTEEEFRFAYQRKQAGENINVYLLFKAPSAIKGGASETRQLLQVQEFYEEVCNLGWVMKFPITPTHDFYNKISTILMNRAEQVDQQELINEKAAFLSTHSSEAMPATLRNPAEFITKAPKIDTTIPRILLSFEGQKDPVTAYIERTGDLELIKLVKEKKLVVLLGNAGSGKSTELAKLAHFYATEKTPFIPVYSRMNTYVEEDIRDFLPTGWADIPENTALIILDGLDEVQPKHFNTAVRKILSFIEDFPNAHIVVSCRTNFYHLPDKHSGGTLPDFGIYFLAQVSDAQTKGFAEEQYQLDYQAFRKGAYDRGFQEFTSQPFFLRILLEQFKKRGDLALNRVDLLNILLDERITLDQQHFELTTNLKDHKEHILQLLQKIALCMEYLGRNFLSFNELLKVLPTPEDLQLVKFSTAFRSMEDGTNNWGFEHNNIQEFLAAKALLAFDLERIKTFLSFKNERIKPSWLNTLFFLISLLPDAKRNDLIDWILTIEPEVLVRVEPDKVSSATRFEIFKTIFNHYKAQRVWLRSNKFSDLELATFGESDDAVDFLVAELNNNENAHTTRFNAMNILKYFKLSGDYLNKTKDAIWQHIIENTDDQHIVHSGIYALDSLGVVNAEMIAELMKLFGKRSNQYIRSALYRVIIETGMVDDYVEYFISGFVDELDPNDRGQVSLMDEDILLREGLTNIKDAANIKKLLELFENPYDRRIINFFEKNKILENLIGRAASIYKAHPELSEDVYRTYLAYGRHSEEFTAQAISVYFQKTGQTNAVFQRIFSDKKIEDYEKGLLLRHLVNQENIDYVIDQYNTHNATNEDLLKFYNNLRWNIYRTDKNAELEYLTEKLNEETQVLNNFNDIDYAKIRLENEQKSFDLYFNVDAFTNELVQFFQTNEITDLDWDTLWQFQYNRNDRNYHVPEAIHELLIEFTRDKQSADLASVLKFVNDEERFANYRFSKIKDKINSRPDILVSEEQIETITAWVQHVIVNTDIANAIRVESSNRTTYSKLAMVLWAFIKNYKIPVVAEKLLDFTLFDEVRNNEYQGLEFSAIENQLGKDAVQARVHDNLLAGIEYDQSWRNNAIYALENNIPNTIGSIINSLFDNRKSEYSRRAVLKIFLQQGGNPELLLVGLKMTPNSDMLWDIVREIKDYTAIDADLRKFLSEKLTNGYLQPQEKFRAATYLTEKGDKEGTASYLNYLLETASPNFDFYHQSQIMRQIKDIEFLPILLELLKKANQEEFKQDDFNRFDSIVSDTLYNLGLTSEENLSKVKTALEDFIKNNDGQIKNVNFLHPMIERMEFNFYLAQSQSNDIQDALSEVAKLYQ</sequence>
<name>A0A1G8G3Y8_9SPHI</name>
<dbReference type="RefSeq" id="WP_091172270.1">
    <property type="nucleotide sequence ID" value="NZ_FNCG01000013.1"/>
</dbReference>
<dbReference type="EMBL" id="FNCG01000013">
    <property type="protein sequence ID" value="SDH88956.1"/>
    <property type="molecule type" value="Genomic_DNA"/>
</dbReference>
<gene>
    <name evidence="1" type="ORF">SAMN05192573_113157</name>
</gene>